<gene>
    <name evidence="1" type="ORF">KO508_17190</name>
</gene>
<accession>A0ABS6AFS1</accession>
<evidence type="ECO:0008006" key="3">
    <source>
        <dbReference type="Google" id="ProtNLM"/>
    </source>
</evidence>
<comment type="caution">
    <text evidence="1">The sequence shown here is derived from an EMBL/GenBank/DDBJ whole genome shotgun (WGS) entry which is preliminary data.</text>
</comment>
<dbReference type="EMBL" id="JAHKPV010000021">
    <property type="protein sequence ID" value="MBU2875734.1"/>
    <property type="molecule type" value="Genomic_DNA"/>
</dbReference>
<name>A0ABS6AFS1_9GAMM</name>
<protein>
    <recommendedName>
        <fullName evidence="3">Outer membrane protein beta-barrel domain-containing protein</fullName>
    </recommendedName>
</protein>
<reference evidence="1 2" key="1">
    <citation type="submission" date="2021-05" db="EMBL/GenBank/DDBJ databases">
        <title>Draft genomes of bacteria isolated from model marine particles.</title>
        <authorList>
            <person name="Datta M.S."/>
            <person name="Schwartzman J.A."/>
            <person name="Enke T.N."/>
            <person name="Saavedra J."/>
            <person name="Cermak N."/>
            <person name="Cordero O.X."/>
        </authorList>
    </citation>
    <scope>NUCLEOTIDE SEQUENCE [LARGE SCALE GENOMIC DNA]</scope>
    <source>
        <strain evidence="1 2">D2M19</strain>
    </source>
</reference>
<proteinExistence type="predicted"/>
<keyword evidence="2" id="KW-1185">Reference proteome</keyword>
<dbReference type="Proteomes" id="UP000753376">
    <property type="component" value="Unassembled WGS sequence"/>
</dbReference>
<organism evidence="1 2">
    <name type="scientific">Marinobacter salexigens</name>
    <dbReference type="NCBI Taxonomy" id="1925763"/>
    <lineage>
        <taxon>Bacteria</taxon>
        <taxon>Pseudomonadati</taxon>
        <taxon>Pseudomonadota</taxon>
        <taxon>Gammaproteobacteria</taxon>
        <taxon>Pseudomonadales</taxon>
        <taxon>Marinobacteraceae</taxon>
        <taxon>Marinobacter</taxon>
    </lineage>
</organism>
<sequence length="281" mass="30862">MKPVGFGRGVNGEPRRAALFRFLPIFPLLIHSAPGLADVQVEAGLVLGHFEYEEQSSSGATLNQESGTLPGVQAAFAFHSSNSGWIKVSGARFSDDVRYRGMTQSGRELTTRTDTEQTLLEVTLGAPEVSFHGYRFTPMVRAGLRKWQRDILPTRNTLRLNEAYRWRELGLGGSVCRSVALGWMDSWCLEGWGLYTLEGSVKVDLTEIDAGLPSIRLGSKPGASVQATALMGPVEFKVFGHFWQFGKSDTKTVYRAGGGRLRVEEPASQSWLTGFAVGLRF</sequence>
<evidence type="ECO:0000313" key="2">
    <source>
        <dbReference type="Proteomes" id="UP000753376"/>
    </source>
</evidence>
<dbReference type="RefSeq" id="WP_216009494.1">
    <property type="nucleotide sequence ID" value="NZ_JAHKPV010000021.1"/>
</dbReference>
<evidence type="ECO:0000313" key="1">
    <source>
        <dbReference type="EMBL" id="MBU2875734.1"/>
    </source>
</evidence>